<name>A0A919MG98_9ACTN</name>
<feature type="region of interest" description="Disordered" evidence="1">
    <location>
        <begin position="1"/>
        <end position="96"/>
    </location>
</feature>
<reference evidence="2" key="1">
    <citation type="submission" date="2021-01" db="EMBL/GenBank/DDBJ databases">
        <title>Whole genome shotgun sequence of Actinoplanes cyaneus NBRC 14990.</title>
        <authorList>
            <person name="Komaki H."/>
            <person name="Tamura T."/>
        </authorList>
    </citation>
    <scope>NUCLEOTIDE SEQUENCE</scope>
    <source>
        <strain evidence="2">NBRC 14990</strain>
    </source>
</reference>
<sequence>MAKNPDPDPAGPLPEAVSEAASGSGVAGGRAPPTGGGTAGRAVFRGTEAFPYAGEPPGIGAGTGWGGGGALGGYPPAGAIGAVVRESGGGGGALGG</sequence>
<feature type="compositionally biased region" description="Gly residues" evidence="1">
    <location>
        <begin position="87"/>
        <end position="96"/>
    </location>
</feature>
<keyword evidence="3" id="KW-1185">Reference proteome</keyword>
<comment type="caution">
    <text evidence="2">The sequence shown here is derived from an EMBL/GenBank/DDBJ whole genome shotgun (WGS) entry which is preliminary data.</text>
</comment>
<feature type="compositionally biased region" description="Low complexity" evidence="1">
    <location>
        <begin position="73"/>
        <end position="82"/>
    </location>
</feature>
<dbReference type="Proteomes" id="UP000619479">
    <property type="component" value="Unassembled WGS sequence"/>
</dbReference>
<proteinExistence type="predicted"/>
<accession>A0A919MG98</accession>
<evidence type="ECO:0000256" key="1">
    <source>
        <dbReference type="SAM" id="MobiDB-lite"/>
    </source>
</evidence>
<evidence type="ECO:0000313" key="3">
    <source>
        <dbReference type="Proteomes" id="UP000619479"/>
    </source>
</evidence>
<organism evidence="2 3">
    <name type="scientific">Actinoplanes cyaneus</name>
    <dbReference type="NCBI Taxonomy" id="52696"/>
    <lineage>
        <taxon>Bacteria</taxon>
        <taxon>Bacillati</taxon>
        <taxon>Actinomycetota</taxon>
        <taxon>Actinomycetes</taxon>
        <taxon>Micromonosporales</taxon>
        <taxon>Micromonosporaceae</taxon>
        <taxon>Actinoplanes</taxon>
    </lineage>
</organism>
<protein>
    <submittedName>
        <fullName evidence="2">Uncharacterized protein</fullName>
    </submittedName>
</protein>
<feature type="compositionally biased region" description="Gly residues" evidence="1">
    <location>
        <begin position="57"/>
        <end position="72"/>
    </location>
</feature>
<evidence type="ECO:0000313" key="2">
    <source>
        <dbReference type="EMBL" id="GID70011.1"/>
    </source>
</evidence>
<dbReference type="AlphaFoldDB" id="A0A919MG98"/>
<feature type="compositionally biased region" description="Low complexity" evidence="1">
    <location>
        <begin position="15"/>
        <end position="33"/>
    </location>
</feature>
<dbReference type="EMBL" id="BOMH01000070">
    <property type="protein sequence ID" value="GID70011.1"/>
    <property type="molecule type" value="Genomic_DNA"/>
</dbReference>
<gene>
    <name evidence="2" type="ORF">Acy02nite_78920</name>
</gene>